<accession>A0AAD5TZ16</accession>
<dbReference type="Proteomes" id="UP001211065">
    <property type="component" value="Unassembled WGS sequence"/>
</dbReference>
<dbReference type="PANTHER" id="PTHR15350">
    <property type="entry name" value="COP9 SIGNALOSOME COMPLEX SUBUNIT 7/DENDRITIC CELL PROTEIN GA17"/>
    <property type="match status" value="1"/>
</dbReference>
<dbReference type="AlphaFoldDB" id="A0AAD5TZ16"/>
<dbReference type="EMBL" id="JADGJW010000466">
    <property type="protein sequence ID" value="KAJ3216672.1"/>
    <property type="molecule type" value="Genomic_DNA"/>
</dbReference>
<dbReference type="Pfam" id="PF22061">
    <property type="entry name" value="CSN7_HB_subdom"/>
    <property type="match status" value="1"/>
</dbReference>
<dbReference type="GO" id="GO:0008180">
    <property type="term" value="C:COP9 signalosome"/>
    <property type="evidence" value="ECO:0007669"/>
    <property type="project" value="UniProtKB-KW"/>
</dbReference>
<organism evidence="2 3">
    <name type="scientific">Clydaea vesicula</name>
    <dbReference type="NCBI Taxonomy" id="447962"/>
    <lineage>
        <taxon>Eukaryota</taxon>
        <taxon>Fungi</taxon>
        <taxon>Fungi incertae sedis</taxon>
        <taxon>Chytridiomycota</taxon>
        <taxon>Chytridiomycota incertae sedis</taxon>
        <taxon>Chytridiomycetes</taxon>
        <taxon>Lobulomycetales</taxon>
        <taxon>Lobulomycetaceae</taxon>
        <taxon>Clydaea</taxon>
    </lineage>
</organism>
<keyword evidence="1" id="KW-0736">Signalosome</keyword>
<protein>
    <submittedName>
        <fullName evidence="2">COP9 signalosome complex subunit 7b</fullName>
    </submittedName>
</protein>
<evidence type="ECO:0000313" key="3">
    <source>
        <dbReference type="Proteomes" id="UP001211065"/>
    </source>
</evidence>
<evidence type="ECO:0000256" key="1">
    <source>
        <dbReference type="ARBA" id="ARBA00022790"/>
    </source>
</evidence>
<comment type="caution">
    <text evidence="2">The sequence shown here is derived from an EMBL/GenBank/DDBJ whole genome shotgun (WGS) entry which is preliminary data.</text>
</comment>
<gene>
    <name evidence="2" type="primary">COPS7B</name>
    <name evidence="2" type="ORF">HK099_005780</name>
</gene>
<reference evidence="2" key="1">
    <citation type="submission" date="2020-05" db="EMBL/GenBank/DDBJ databases">
        <title>Phylogenomic resolution of chytrid fungi.</title>
        <authorList>
            <person name="Stajich J.E."/>
            <person name="Amses K."/>
            <person name="Simmons R."/>
            <person name="Seto K."/>
            <person name="Myers J."/>
            <person name="Bonds A."/>
            <person name="Quandt C.A."/>
            <person name="Barry K."/>
            <person name="Liu P."/>
            <person name="Grigoriev I."/>
            <person name="Longcore J.E."/>
            <person name="James T.Y."/>
        </authorList>
    </citation>
    <scope>NUCLEOTIDE SEQUENCE</scope>
    <source>
        <strain evidence="2">JEL0476</strain>
    </source>
</reference>
<proteinExistence type="predicted"/>
<evidence type="ECO:0000313" key="2">
    <source>
        <dbReference type="EMBL" id="KAJ3216672.1"/>
    </source>
</evidence>
<feature type="non-terminal residue" evidence="2">
    <location>
        <position position="70"/>
    </location>
</feature>
<dbReference type="PANTHER" id="PTHR15350:SF5">
    <property type="entry name" value="COP9 SIGNALOSOME COMPLEX SUBUNIT 7"/>
    <property type="match status" value="1"/>
</dbReference>
<keyword evidence="3" id="KW-1185">Reference proteome</keyword>
<dbReference type="InterPro" id="IPR045237">
    <property type="entry name" value="COPS7/eIF3m"/>
</dbReference>
<sequence>MEDTFLALVKGTSGAACVALINDVLSHPEIFHFNEFLQLPNVKQLASNPQHAPYLKLLQLFAYSTYNDYK</sequence>
<name>A0AAD5TZ16_9FUNG</name>